<dbReference type="GO" id="GO:0008250">
    <property type="term" value="C:oligosaccharyltransferase complex"/>
    <property type="evidence" value="ECO:0007669"/>
    <property type="project" value="InterPro"/>
</dbReference>
<sequence>MAPRKTVHLATPKKEDTSATIKQLQSKRLATNYYAQIVNDLWSSYLKSTPQQLKLIDMFMAFLIATGVLQFMYCLIVGNYPFNAFLAGFIATIGQFVLCAGLRSQTNTANTAAFPQVSPERAFGDFIFASVVLHFAVVNFLG</sequence>
<dbReference type="PIRSF" id="PIRSF005588">
    <property type="entry name" value="DAD"/>
    <property type="match status" value="1"/>
</dbReference>
<name>A0A1Y2FLQ2_PROLT</name>
<feature type="transmembrane region" description="Helical" evidence="8">
    <location>
        <begin position="84"/>
        <end position="102"/>
    </location>
</feature>
<dbReference type="EMBL" id="MCFI01000005">
    <property type="protein sequence ID" value="ORY84921.1"/>
    <property type="molecule type" value="Genomic_DNA"/>
</dbReference>
<comment type="function">
    <text evidence="8">Subunit of the oligosaccharyl transferase (OST) complex that catalyzes the initial transfer of a defined glycan (Glc(3)Man(9)GlcNAc(2) in eukaryotes) from the lipid carrier dolichol-pyrophosphate to an asparagine residue within an Asn-X-Ser/Thr consensus motif in nascent polypeptide chains, the first step in protein N-glycosylation. N-glycosylation occurs cotranslationally and the complex associates with the Sec61 complex at the channel-forming translocon complex that mediates protein translocation across the endoplasmic reticulum (ER). All subunits are required for a maximal enzyme activity.</text>
</comment>
<comment type="subcellular location">
    <subcellularLocation>
        <location evidence="1 8">Endoplasmic reticulum membrane</location>
        <topology evidence="1 8">Multi-pass membrane protein</topology>
    </subcellularLocation>
</comment>
<dbReference type="Pfam" id="PF02109">
    <property type="entry name" value="DAD"/>
    <property type="match status" value="1"/>
</dbReference>
<comment type="pathway">
    <text evidence="2 8">Protein modification; protein glycosylation.</text>
</comment>
<evidence type="ECO:0000256" key="8">
    <source>
        <dbReference type="RuleBase" id="RU361136"/>
    </source>
</evidence>
<keyword evidence="7 8" id="KW-0472">Membrane</keyword>
<evidence type="ECO:0000256" key="6">
    <source>
        <dbReference type="ARBA" id="ARBA00022989"/>
    </source>
</evidence>
<dbReference type="GeneID" id="63783260"/>
<feature type="transmembrane region" description="Helical" evidence="8">
    <location>
        <begin position="122"/>
        <end position="141"/>
    </location>
</feature>
<dbReference type="PANTHER" id="PTHR10705:SF0">
    <property type="entry name" value="DOLICHYL-DIPHOSPHOOLIGOSACCHARIDE--PROTEIN GLYCOSYLTRANSFERASE SUBUNIT DAD1"/>
    <property type="match status" value="1"/>
</dbReference>
<comment type="similarity">
    <text evidence="3 8">Belongs to the DAD/OST2 family.</text>
</comment>
<dbReference type="GO" id="GO:0006487">
    <property type="term" value="P:protein N-linked glycosylation"/>
    <property type="evidence" value="ECO:0007669"/>
    <property type="project" value="TreeGrafter"/>
</dbReference>
<dbReference type="UniPathway" id="UPA00378"/>
<reference evidence="9 10" key="1">
    <citation type="submission" date="2016-07" db="EMBL/GenBank/DDBJ databases">
        <title>Pervasive Adenine N6-methylation of Active Genes in Fungi.</title>
        <authorList>
            <consortium name="DOE Joint Genome Institute"/>
            <person name="Mondo S.J."/>
            <person name="Dannebaum R.O."/>
            <person name="Kuo R.C."/>
            <person name="Labutti K."/>
            <person name="Haridas S."/>
            <person name="Kuo A."/>
            <person name="Salamov A."/>
            <person name="Ahrendt S.R."/>
            <person name="Lipzen A."/>
            <person name="Sullivan W."/>
            <person name="Andreopoulos W.B."/>
            <person name="Clum A."/>
            <person name="Lindquist E."/>
            <person name="Daum C."/>
            <person name="Ramamoorthy G.K."/>
            <person name="Gryganskyi A."/>
            <person name="Culley D."/>
            <person name="Magnuson J.K."/>
            <person name="James T.Y."/>
            <person name="O'Malley M.A."/>
            <person name="Stajich J.E."/>
            <person name="Spatafora J.W."/>
            <person name="Visel A."/>
            <person name="Grigoriev I.V."/>
        </authorList>
    </citation>
    <scope>NUCLEOTIDE SEQUENCE [LARGE SCALE GENOMIC DNA]</scope>
    <source>
        <strain evidence="9 10">12-1054</strain>
    </source>
</reference>
<keyword evidence="10" id="KW-1185">Reference proteome</keyword>
<organism evidence="9 10">
    <name type="scientific">Protomyces lactucae-debilis</name>
    <dbReference type="NCBI Taxonomy" id="2754530"/>
    <lineage>
        <taxon>Eukaryota</taxon>
        <taxon>Fungi</taxon>
        <taxon>Dikarya</taxon>
        <taxon>Ascomycota</taxon>
        <taxon>Taphrinomycotina</taxon>
        <taxon>Taphrinomycetes</taxon>
        <taxon>Taphrinales</taxon>
        <taxon>Protomycetaceae</taxon>
        <taxon>Protomyces</taxon>
    </lineage>
</organism>
<gene>
    <name evidence="9" type="ORF">BCR37DRAFT_254778</name>
</gene>
<dbReference type="OrthoDB" id="445566at2759"/>
<dbReference type="RefSeq" id="XP_040726704.1">
    <property type="nucleotide sequence ID" value="XM_040866661.1"/>
</dbReference>
<protein>
    <recommendedName>
        <fullName evidence="8">Dolichyl-diphosphooligosaccharide--protein glycosyltransferase subunit OST2</fullName>
        <shortName evidence="8">Oligosaccharyl transferase subunit OST2</shortName>
    </recommendedName>
</protein>
<evidence type="ECO:0000256" key="5">
    <source>
        <dbReference type="ARBA" id="ARBA00022824"/>
    </source>
</evidence>
<evidence type="ECO:0000313" key="10">
    <source>
        <dbReference type="Proteomes" id="UP000193685"/>
    </source>
</evidence>
<comment type="subunit">
    <text evidence="8">Component of the oligosaccharyltransferase (OST) complex.</text>
</comment>
<evidence type="ECO:0000256" key="3">
    <source>
        <dbReference type="ARBA" id="ARBA00009386"/>
    </source>
</evidence>
<evidence type="ECO:0000256" key="1">
    <source>
        <dbReference type="ARBA" id="ARBA00004477"/>
    </source>
</evidence>
<dbReference type="AlphaFoldDB" id="A0A1Y2FLQ2"/>
<keyword evidence="5 8" id="KW-0256">Endoplasmic reticulum</keyword>
<dbReference type="InterPro" id="IPR003038">
    <property type="entry name" value="DAD/Ost2"/>
</dbReference>
<comment type="caution">
    <text evidence="9">The sequence shown here is derived from an EMBL/GenBank/DDBJ whole genome shotgun (WGS) entry which is preliminary data.</text>
</comment>
<feature type="transmembrane region" description="Helical" evidence="8">
    <location>
        <begin position="55"/>
        <end position="78"/>
    </location>
</feature>
<evidence type="ECO:0000256" key="2">
    <source>
        <dbReference type="ARBA" id="ARBA00004922"/>
    </source>
</evidence>
<dbReference type="Proteomes" id="UP000193685">
    <property type="component" value="Unassembled WGS sequence"/>
</dbReference>
<evidence type="ECO:0000256" key="4">
    <source>
        <dbReference type="ARBA" id="ARBA00022692"/>
    </source>
</evidence>
<proteinExistence type="inferred from homology"/>
<keyword evidence="6 8" id="KW-1133">Transmembrane helix</keyword>
<dbReference type="PANTHER" id="PTHR10705">
    <property type="entry name" value="DOLICHYL-DIPHOSPHOOLIGOSACCHARIDE--PROTEIN GLYCOSYLTRANSFERASE SUBUNIT DAD1"/>
    <property type="match status" value="1"/>
</dbReference>
<accession>A0A1Y2FLQ2</accession>
<dbReference type="STRING" id="56484.A0A1Y2FLQ2"/>
<evidence type="ECO:0000256" key="7">
    <source>
        <dbReference type="ARBA" id="ARBA00023136"/>
    </source>
</evidence>
<dbReference type="OMA" id="HIILHIV"/>
<keyword evidence="4 8" id="KW-0812">Transmembrane</keyword>
<evidence type="ECO:0000313" key="9">
    <source>
        <dbReference type="EMBL" id="ORY84921.1"/>
    </source>
</evidence>